<dbReference type="EMBL" id="JAVRRF010000004">
    <property type="protein sequence ID" value="KAK5066416.1"/>
    <property type="molecule type" value="Genomic_DNA"/>
</dbReference>
<dbReference type="Proteomes" id="UP001345691">
    <property type="component" value="Unassembled WGS sequence"/>
</dbReference>
<dbReference type="PROSITE" id="PS50222">
    <property type="entry name" value="EF_HAND_2"/>
    <property type="match status" value="1"/>
</dbReference>
<comment type="caution">
    <text evidence="3">The sequence shown here is derived from an EMBL/GenBank/DDBJ whole genome shotgun (WGS) entry which is preliminary data.</text>
</comment>
<proteinExistence type="predicted"/>
<sequence length="825" mass="93122">MEMEMEIVQVPSNDKLPSGDQYLLRRPEYDLLEQAPLKLKEKGSLYETYPWTLMTLAEAEKNVKAYNDTISDSWAQLHHILERREAALRKRWLKKTKEQRTRILLAAWPGMPKKHRPDFQAILKDNSPTATPSSAVIDTALFKWPSINLEDLVCGKTLLLFLNSRGRNSPEVFALTDLVSTRAGRGMMYLRVVGLAGFYMVLTGDVSRGTYGRIVPVQPSEHSSAWHFDAGDGLLILEIQANILTFLIRCCHQIFHDISPEEISSTTLPVQPLPEPLATNSTSYLQMTEAAAEAPYKAPTNLDTNRLVQLIEARRMTAEEHVWDLREDPGYVATIVSDVALHLKEREILHTGRTDPSHAPKYWREALWFTVDEAYGLLTLWDTLYQLASKLHTSAGVRLADLDPTEPLPDDLLTVFSELTSTANRLKTCFSAALNMRVSTSPDIRRHLSKANHALRQDMGKFLQYLKAEADESLLLFSFIFNKAHEDDLRAIGIETVVDELQRVFDKDSQQRNRLTDTSLMIFSDLALITHILKETASFSTWTSRFRSEMGFVSKVNSSNGDGTRIRETLRPLTNPSSPEFILVGLSVPSAKDLYYPSEKARTQSNVKAMRTAERNLDEFWASVDNLFQREHGETLHQIFLRLSRSSREIKRTAPWQARESPSMATAVSVPPDLSHLAIVDEQGERPVVQQPRTKVKTRGSPLPMQETNATQESPAPNDVGTPAVNTLSKRALKVFRTMFYTSANDGQGEVDWKDFLHAMTAMGFAAEKLYGSVWHFTPTETAGGRSINVHEPHPTGKIPFYTARRIGGRLSRTYGWTGEMFTSD</sequence>
<reference evidence="3 4" key="1">
    <citation type="submission" date="2023-08" db="EMBL/GenBank/DDBJ databases">
        <title>Black Yeasts Isolated from many extreme environments.</title>
        <authorList>
            <person name="Coleine C."/>
            <person name="Stajich J.E."/>
            <person name="Selbmann L."/>
        </authorList>
    </citation>
    <scope>NUCLEOTIDE SEQUENCE [LARGE SCALE GENOMIC DNA]</scope>
    <source>
        <strain evidence="3 4">CCFEE 6328</strain>
    </source>
</reference>
<dbReference type="PANTHER" id="PTHR40788:SF2">
    <property type="entry name" value="CLR5 DOMAIN-CONTAINING PROTEIN"/>
    <property type="match status" value="1"/>
</dbReference>
<keyword evidence="4" id="KW-1185">Reference proteome</keyword>
<accession>A0ABR0JKB3</accession>
<name>A0ABR0JKB3_9EURO</name>
<dbReference type="PANTHER" id="PTHR40788">
    <property type="entry name" value="CLR5 DOMAIN-CONTAINING PROTEIN-RELATED"/>
    <property type="match status" value="1"/>
</dbReference>
<feature type="region of interest" description="Disordered" evidence="1">
    <location>
        <begin position="687"/>
        <end position="723"/>
    </location>
</feature>
<evidence type="ECO:0000259" key="2">
    <source>
        <dbReference type="PROSITE" id="PS50222"/>
    </source>
</evidence>
<gene>
    <name evidence="3" type="ORF">LTR69_002936</name>
</gene>
<protein>
    <recommendedName>
        <fullName evidence="2">EF-hand domain-containing protein</fullName>
    </recommendedName>
</protein>
<organism evidence="3 4">
    <name type="scientific">Exophiala sideris</name>
    <dbReference type="NCBI Taxonomy" id="1016849"/>
    <lineage>
        <taxon>Eukaryota</taxon>
        <taxon>Fungi</taxon>
        <taxon>Dikarya</taxon>
        <taxon>Ascomycota</taxon>
        <taxon>Pezizomycotina</taxon>
        <taxon>Eurotiomycetes</taxon>
        <taxon>Chaetothyriomycetidae</taxon>
        <taxon>Chaetothyriales</taxon>
        <taxon>Herpotrichiellaceae</taxon>
        <taxon>Exophiala</taxon>
    </lineage>
</organism>
<evidence type="ECO:0000256" key="1">
    <source>
        <dbReference type="SAM" id="MobiDB-lite"/>
    </source>
</evidence>
<feature type="compositionally biased region" description="Polar residues" evidence="1">
    <location>
        <begin position="706"/>
        <end position="715"/>
    </location>
</feature>
<evidence type="ECO:0000313" key="3">
    <source>
        <dbReference type="EMBL" id="KAK5066416.1"/>
    </source>
</evidence>
<evidence type="ECO:0000313" key="4">
    <source>
        <dbReference type="Proteomes" id="UP001345691"/>
    </source>
</evidence>
<dbReference type="InterPro" id="IPR002048">
    <property type="entry name" value="EF_hand_dom"/>
</dbReference>
<feature type="domain" description="EF-hand" evidence="2">
    <location>
        <begin position="731"/>
        <end position="766"/>
    </location>
</feature>